<evidence type="ECO:0000256" key="1">
    <source>
        <dbReference type="SAM" id="MobiDB-lite"/>
    </source>
</evidence>
<evidence type="ECO:0000313" key="2">
    <source>
        <dbReference type="EMBL" id="RDX87419.1"/>
    </source>
</evidence>
<comment type="caution">
    <text evidence="2">The sequence shown here is derived from an EMBL/GenBank/DDBJ whole genome shotgun (WGS) entry which is preliminary data.</text>
</comment>
<gene>
    <name evidence="2" type="ORF">CR513_31103</name>
</gene>
<proteinExistence type="predicted"/>
<protein>
    <submittedName>
        <fullName evidence="2">Uncharacterized protein</fullName>
    </submittedName>
</protein>
<keyword evidence="3" id="KW-1185">Reference proteome</keyword>
<sequence length="68" mass="7218">MVELASATSTEEFKATLLKARSIPDSDNTNHSNAESSESNTYLYNGDMCAYVGQLPLSSGLGSKTQGK</sequence>
<dbReference type="EMBL" id="QJKJ01006233">
    <property type="protein sequence ID" value="RDX87419.1"/>
    <property type="molecule type" value="Genomic_DNA"/>
</dbReference>
<dbReference type="Proteomes" id="UP000257109">
    <property type="component" value="Unassembled WGS sequence"/>
</dbReference>
<name>A0A371GA77_MUCPR</name>
<reference evidence="2" key="1">
    <citation type="submission" date="2018-05" db="EMBL/GenBank/DDBJ databases">
        <title>Draft genome of Mucuna pruriens seed.</title>
        <authorList>
            <person name="Nnadi N.E."/>
            <person name="Vos R."/>
            <person name="Hasami M.H."/>
            <person name="Devisetty U.K."/>
            <person name="Aguiy J.C."/>
        </authorList>
    </citation>
    <scope>NUCLEOTIDE SEQUENCE [LARGE SCALE GENOMIC DNA]</scope>
    <source>
        <strain evidence="2">JCA_2017</strain>
    </source>
</reference>
<feature type="region of interest" description="Disordered" evidence="1">
    <location>
        <begin position="18"/>
        <end position="39"/>
    </location>
</feature>
<accession>A0A371GA77</accession>
<feature type="non-terminal residue" evidence="2">
    <location>
        <position position="68"/>
    </location>
</feature>
<feature type="compositionally biased region" description="Polar residues" evidence="1">
    <location>
        <begin position="25"/>
        <end position="39"/>
    </location>
</feature>
<feature type="non-terminal residue" evidence="2">
    <location>
        <position position="1"/>
    </location>
</feature>
<evidence type="ECO:0000313" key="3">
    <source>
        <dbReference type="Proteomes" id="UP000257109"/>
    </source>
</evidence>
<dbReference type="AlphaFoldDB" id="A0A371GA77"/>
<organism evidence="2 3">
    <name type="scientific">Mucuna pruriens</name>
    <name type="common">Velvet bean</name>
    <name type="synonym">Dolichos pruriens</name>
    <dbReference type="NCBI Taxonomy" id="157652"/>
    <lineage>
        <taxon>Eukaryota</taxon>
        <taxon>Viridiplantae</taxon>
        <taxon>Streptophyta</taxon>
        <taxon>Embryophyta</taxon>
        <taxon>Tracheophyta</taxon>
        <taxon>Spermatophyta</taxon>
        <taxon>Magnoliopsida</taxon>
        <taxon>eudicotyledons</taxon>
        <taxon>Gunneridae</taxon>
        <taxon>Pentapetalae</taxon>
        <taxon>rosids</taxon>
        <taxon>fabids</taxon>
        <taxon>Fabales</taxon>
        <taxon>Fabaceae</taxon>
        <taxon>Papilionoideae</taxon>
        <taxon>50 kb inversion clade</taxon>
        <taxon>NPAAA clade</taxon>
        <taxon>indigoferoid/millettioid clade</taxon>
        <taxon>Phaseoleae</taxon>
        <taxon>Mucuna</taxon>
    </lineage>
</organism>
<dbReference type="OrthoDB" id="1453233at2759"/>